<evidence type="ECO:0000256" key="1">
    <source>
        <dbReference type="SAM" id="MobiDB-lite"/>
    </source>
</evidence>
<dbReference type="EMBL" id="PXYI01000003">
    <property type="protein sequence ID" value="PSJ40860.1"/>
    <property type="molecule type" value="Genomic_DNA"/>
</dbReference>
<proteinExistence type="predicted"/>
<dbReference type="AlphaFoldDB" id="A0A2P7QSF3"/>
<dbReference type="Proteomes" id="UP000241167">
    <property type="component" value="Unassembled WGS sequence"/>
</dbReference>
<feature type="region of interest" description="Disordered" evidence="1">
    <location>
        <begin position="18"/>
        <end position="51"/>
    </location>
</feature>
<keyword evidence="3" id="KW-1185">Reference proteome</keyword>
<evidence type="ECO:0000313" key="2">
    <source>
        <dbReference type="EMBL" id="PSJ40860.1"/>
    </source>
</evidence>
<gene>
    <name evidence="2" type="ORF">C7I55_11305</name>
</gene>
<comment type="caution">
    <text evidence="2">The sequence shown here is derived from an EMBL/GenBank/DDBJ whole genome shotgun (WGS) entry which is preliminary data.</text>
</comment>
<accession>A0A2P7QSF3</accession>
<name>A0A2P7QSF3_9SPHN</name>
<organism evidence="2 3">
    <name type="scientific">Allosphingosinicella deserti</name>
    <dbReference type="NCBI Taxonomy" id="2116704"/>
    <lineage>
        <taxon>Bacteria</taxon>
        <taxon>Pseudomonadati</taxon>
        <taxon>Pseudomonadota</taxon>
        <taxon>Alphaproteobacteria</taxon>
        <taxon>Sphingomonadales</taxon>
        <taxon>Sphingomonadaceae</taxon>
        <taxon>Allosphingosinicella</taxon>
    </lineage>
</organism>
<protein>
    <submittedName>
        <fullName evidence="2">Uncharacterized protein</fullName>
    </submittedName>
</protein>
<sequence length="70" mass="6501">MPLIVLASAFALAGCGGNGGSDASAADANSISEDPFGATGAPGADLTDNGVTDGANGLADVNAAEAANIH</sequence>
<reference evidence="2 3" key="1">
    <citation type="submission" date="2018-03" db="EMBL/GenBank/DDBJ databases">
        <title>The draft genome of Sphingosinicella sp. GL-C-18.</title>
        <authorList>
            <person name="Liu L."/>
            <person name="Li L."/>
            <person name="Liang L."/>
            <person name="Zhang X."/>
            <person name="Wang T."/>
        </authorList>
    </citation>
    <scope>NUCLEOTIDE SEQUENCE [LARGE SCALE GENOMIC DNA]</scope>
    <source>
        <strain evidence="2 3">GL-C-18</strain>
    </source>
</reference>
<feature type="compositionally biased region" description="Low complexity" evidence="1">
    <location>
        <begin position="21"/>
        <end position="30"/>
    </location>
</feature>
<evidence type="ECO:0000313" key="3">
    <source>
        <dbReference type="Proteomes" id="UP000241167"/>
    </source>
</evidence>